<evidence type="ECO:0000313" key="8">
    <source>
        <dbReference type="EMBL" id="GIU45521.1"/>
    </source>
</evidence>
<evidence type="ECO:0000256" key="5">
    <source>
        <dbReference type="ARBA" id="ARBA00023136"/>
    </source>
</evidence>
<dbReference type="SUPFAM" id="SSF103481">
    <property type="entry name" value="Multidrug resistance efflux transporter EmrE"/>
    <property type="match status" value="1"/>
</dbReference>
<keyword evidence="4 6" id="KW-1133">Transmembrane helix</keyword>
<proteinExistence type="inferred from homology"/>
<organism evidence="8 9">
    <name type="scientific">Shewanella sairae</name>
    <dbReference type="NCBI Taxonomy" id="190310"/>
    <lineage>
        <taxon>Bacteria</taxon>
        <taxon>Pseudomonadati</taxon>
        <taxon>Pseudomonadota</taxon>
        <taxon>Gammaproteobacteria</taxon>
        <taxon>Alteromonadales</taxon>
        <taxon>Shewanellaceae</taxon>
        <taxon>Shewanella</taxon>
    </lineage>
</organism>
<evidence type="ECO:0000256" key="6">
    <source>
        <dbReference type="SAM" id="Phobius"/>
    </source>
</evidence>
<keyword evidence="5 6" id="KW-0472">Membrane</keyword>
<name>A0ABQ4PEG5_9GAMM</name>
<feature type="transmembrane region" description="Helical" evidence="6">
    <location>
        <begin position="180"/>
        <end position="202"/>
    </location>
</feature>
<accession>A0ABQ4PEG5</accession>
<evidence type="ECO:0000256" key="2">
    <source>
        <dbReference type="ARBA" id="ARBA00007362"/>
    </source>
</evidence>
<feature type="transmembrane region" description="Helical" evidence="6">
    <location>
        <begin position="12"/>
        <end position="30"/>
    </location>
</feature>
<evidence type="ECO:0000256" key="3">
    <source>
        <dbReference type="ARBA" id="ARBA00022692"/>
    </source>
</evidence>
<gene>
    <name evidence="8" type="ORF">TUM4438_19190</name>
</gene>
<comment type="caution">
    <text evidence="8">The sequence shown here is derived from an EMBL/GenBank/DDBJ whole genome shotgun (WGS) entry which is preliminary data.</text>
</comment>
<protein>
    <recommendedName>
        <fullName evidence="7">EamA domain-containing protein</fullName>
    </recommendedName>
</protein>
<feature type="transmembrane region" description="Helical" evidence="6">
    <location>
        <begin position="125"/>
        <end position="146"/>
    </location>
</feature>
<feature type="transmembrane region" description="Helical" evidence="6">
    <location>
        <begin position="97"/>
        <end position="118"/>
    </location>
</feature>
<feature type="transmembrane region" description="Helical" evidence="6">
    <location>
        <begin position="72"/>
        <end position="91"/>
    </location>
</feature>
<evidence type="ECO:0000256" key="4">
    <source>
        <dbReference type="ARBA" id="ARBA00022989"/>
    </source>
</evidence>
<dbReference type="InterPro" id="IPR037185">
    <property type="entry name" value="EmrE-like"/>
</dbReference>
<keyword evidence="3 6" id="KW-0812">Transmembrane</keyword>
<dbReference type="InterPro" id="IPR050638">
    <property type="entry name" value="AA-Vitamin_Transporters"/>
</dbReference>
<dbReference type="PANTHER" id="PTHR32322:SF2">
    <property type="entry name" value="EAMA DOMAIN-CONTAINING PROTEIN"/>
    <property type="match status" value="1"/>
</dbReference>
<reference evidence="8" key="1">
    <citation type="submission" date="2021-05" db="EMBL/GenBank/DDBJ databases">
        <title>Molecular characterization for Shewanella algae harboring chromosomal blaOXA-55-like strains isolated from clinical and environment sample.</title>
        <authorList>
            <person name="Ohama Y."/>
            <person name="Aoki K."/>
            <person name="Harada S."/>
            <person name="Moriya K."/>
            <person name="Ishii Y."/>
            <person name="Tateda K."/>
        </authorList>
    </citation>
    <scope>NUCLEOTIDE SEQUENCE</scope>
    <source>
        <strain evidence="8">JCM 11563</strain>
    </source>
</reference>
<evidence type="ECO:0000256" key="1">
    <source>
        <dbReference type="ARBA" id="ARBA00004141"/>
    </source>
</evidence>
<sequence length="203" mass="21501">MSTAALPRLVPIAFLTVVLVWSTTPLGIVWSSESIHPTMAVLLRMLIALVFGVIILLLARIRLPWTSAACKLYSFSAIGIVGGMLLSYFAAKYLASGTMSLIFGLSPLLSGLIAQRLLGEGHFGVTRILAFAMSFTGLAIVCSSKLSIDGDSWIGLLLVLIAVVLFSLSGVLIKTVKINIHPLASTVGALLFSTPLFALAWLG</sequence>
<dbReference type="PANTHER" id="PTHR32322">
    <property type="entry name" value="INNER MEMBRANE TRANSPORTER"/>
    <property type="match status" value="1"/>
</dbReference>
<feature type="domain" description="EamA" evidence="7">
    <location>
        <begin position="12"/>
        <end position="141"/>
    </location>
</feature>
<dbReference type="RefSeq" id="WP_373317205.1">
    <property type="nucleotide sequence ID" value="NZ_BPEY01000029.1"/>
</dbReference>
<feature type="transmembrane region" description="Helical" evidence="6">
    <location>
        <begin position="42"/>
        <end position="60"/>
    </location>
</feature>
<dbReference type="EMBL" id="BPEY01000029">
    <property type="protein sequence ID" value="GIU45521.1"/>
    <property type="molecule type" value="Genomic_DNA"/>
</dbReference>
<evidence type="ECO:0000313" key="9">
    <source>
        <dbReference type="Proteomes" id="UP000887104"/>
    </source>
</evidence>
<comment type="subcellular location">
    <subcellularLocation>
        <location evidence="1">Membrane</location>
        <topology evidence="1">Multi-pass membrane protein</topology>
    </subcellularLocation>
</comment>
<comment type="similarity">
    <text evidence="2">Belongs to the EamA transporter family.</text>
</comment>
<evidence type="ECO:0000259" key="7">
    <source>
        <dbReference type="Pfam" id="PF00892"/>
    </source>
</evidence>
<dbReference type="InterPro" id="IPR000620">
    <property type="entry name" value="EamA_dom"/>
</dbReference>
<keyword evidence="9" id="KW-1185">Reference proteome</keyword>
<feature type="transmembrane region" description="Helical" evidence="6">
    <location>
        <begin position="152"/>
        <end position="173"/>
    </location>
</feature>
<dbReference type="Proteomes" id="UP000887104">
    <property type="component" value="Unassembled WGS sequence"/>
</dbReference>
<dbReference type="Pfam" id="PF00892">
    <property type="entry name" value="EamA"/>
    <property type="match status" value="1"/>
</dbReference>